<dbReference type="EMBL" id="UINC01071864">
    <property type="protein sequence ID" value="SVC07101.1"/>
    <property type="molecule type" value="Genomic_DNA"/>
</dbReference>
<gene>
    <name evidence="1" type="ORF">METZ01_LOCUS259955</name>
</gene>
<accession>A0A382J8F2</accession>
<proteinExistence type="predicted"/>
<name>A0A382J8F2_9ZZZZ</name>
<organism evidence="1">
    <name type="scientific">marine metagenome</name>
    <dbReference type="NCBI Taxonomy" id="408172"/>
    <lineage>
        <taxon>unclassified sequences</taxon>
        <taxon>metagenomes</taxon>
        <taxon>ecological metagenomes</taxon>
    </lineage>
</organism>
<dbReference type="AlphaFoldDB" id="A0A382J8F2"/>
<evidence type="ECO:0000313" key="1">
    <source>
        <dbReference type="EMBL" id="SVC07101.1"/>
    </source>
</evidence>
<reference evidence="1" key="1">
    <citation type="submission" date="2018-05" db="EMBL/GenBank/DDBJ databases">
        <authorList>
            <person name="Lanie J.A."/>
            <person name="Ng W.-L."/>
            <person name="Kazmierczak K.M."/>
            <person name="Andrzejewski T.M."/>
            <person name="Davidsen T.M."/>
            <person name="Wayne K.J."/>
            <person name="Tettelin H."/>
            <person name="Glass J.I."/>
            <person name="Rusch D."/>
            <person name="Podicherti R."/>
            <person name="Tsui H.-C.T."/>
            <person name="Winkler M.E."/>
        </authorList>
    </citation>
    <scope>NUCLEOTIDE SEQUENCE</scope>
</reference>
<sequence>MPPSKYYRTTLEGRIDEEVEYVLDNSEQFDLAAFREWLDELDEPCKVGSLEYSQSQVLENCDPVAFKMCYNDDFQESNREQVEEAVIEQLEDEYAFQCPKCYVRNGVEPLA</sequence>
<protein>
    <submittedName>
        <fullName evidence="1">Uncharacterized protein</fullName>
    </submittedName>
</protein>